<evidence type="ECO:0000256" key="7">
    <source>
        <dbReference type="PIRSR" id="PIRSR000915-2"/>
    </source>
</evidence>
<dbReference type="GO" id="GO:0046872">
    <property type="term" value="F:metal ion binding"/>
    <property type="evidence" value="ECO:0007669"/>
    <property type="project" value="UniProtKB-KW"/>
</dbReference>
<keyword evidence="1 5" id="KW-0378">Hydrolase</keyword>
<dbReference type="PANTHER" id="PTHR19288:SF46">
    <property type="entry name" value="HALOACID DEHALOGENASE-LIKE HYDROLASE DOMAIN-CONTAINING PROTEIN 2"/>
    <property type="match status" value="1"/>
</dbReference>
<evidence type="ECO:0000256" key="8">
    <source>
        <dbReference type="PIRSR" id="PIRSR000915-3"/>
    </source>
</evidence>
<organism evidence="9 10">
    <name type="scientific">Clavispora lusitaniae</name>
    <name type="common">Candida lusitaniae</name>
    <dbReference type="NCBI Taxonomy" id="36911"/>
    <lineage>
        <taxon>Eukaryota</taxon>
        <taxon>Fungi</taxon>
        <taxon>Dikarya</taxon>
        <taxon>Ascomycota</taxon>
        <taxon>Saccharomycotina</taxon>
        <taxon>Pichiomycetes</taxon>
        <taxon>Metschnikowiaceae</taxon>
        <taxon>Clavispora</taxon>
    </lineage>
</organism>
<dbReference type="GO" id="GO:0008967">
    <property type="term" value="F:phosphoglycolate phosphatase activity"/>
    <property type="evidence" value="ECO:0007669"/>
    <property type="project" value="TreeGrafter"/>
</dbReference>
<dbReference type="InterPro" id="IPR036412">
    <property type="entry name" value="HAD-like_sf"/>
</dbReference>
<evidence type="ECO:0000256" key="2">
    <source>
        <dbReference type="ARBA" id="ARBA00050247"/>
    </source>
</evidence>
<evidence type="ECO:0000256" key="5">
    <source>
        <dbReference type="PIRNR" id="PIRNR000915"/>
    </source>
</evidence>
<keyword evidence="8" id="KW-0460">Magnesium</keyword>
<feature type="active site" description="Proton donor" evidence="6">
    <location>
        <position position="26"/>
    </location>
</feature>
<protein>
    <recommendedName>
        <fullName evidence="4 5">4-nitrophenylphosphatase</fullName>
        <shortName evidence="5">PNPPase</shortName>
        <ecNumber evidence="3 5">3.1.3.41</ecNumber>
    </recommendedName>
</protein>
<evidence type="ECO:0000256" key="4">
    <source>
        <dbReference type="ARBA" id="ARBA00069197"/>
    </source>
</evidence>
<evidence type="ECO:0000256" key="1">
    <source>
        <dbReference type="ARBA" id="ARBA00022801"/>
    </source>
</evidence>
<evidence type="ECO:0000256" key="3">
    <source>
        <dbReference type="ARBA" id="ARBA00066659"/>
    </source>
</evidence>
<sequence>MSSKITDKTQAQSVIDNYEYFIFDCDGVIWLGDHLLPSVVETLNLLKEKKKKVIFVTNNSTKSRNDYLSKFKKLGINGIVKDEVFGSSYASAVYVDKILKLPKDKKVWVLGESGIEQELHELGYQTVGGSDPALVSEGNVFDPEHKMLNELDDSVGCVIAGLTMNINYLKLSVTMQYLLKDNKSIPFIATNIDSTFPSKGTFLIGAGSIIATVATASGREPDAICGKPNQSMMNTIKVDNPALAENPKKGLMIGDRLNTDMKFGRDGGLDTLLVLTGVETEEGVKQLSADEAPTYYADKLGDLFELTH</sequence>
<feature type="binding site" evidence="8">
    <location>
        <position position="24"/>
    </location>
    <ligand>
        <name>Mg(2+)</name>
        <dbReference type="ChEBI" id="CHEBI:18420"/>
    </ligand>
</feature>
<dbReference type="AlphaFoldDB" id="A0AA91SZV9"/>
<keyword evidence="8" id="KW-0479">Metal-binding</keyword>
<comment type="catalytic activity">
    <reaction evidence="2 5">
        <text>4-nitrophenyl phosphate + H2O = 4-nitrophenol + phosphate + H(+)</text>
        <dbReference type="Rhea" id="RHEA:21664"/>
        <dbReference type="ChEBI" id="CHEBI:15377"/>
        <dbReference type="ChEBI" id="CHEBI:15378"/>
        <dbReference type="ChEBI" id="CHEBI:43474"/>
        <dbReference type="ChEBI" id="CHEBI:57917"/>
        <dbReference type="ChEBI" id="CHEBI:61146"/>
        <dbReference type="EC" id="3.1.3.41"/>
    </reaction>
</comment>
<evidence type="ECO:0000313" key="9">
    <source>
        <dbReference type="EMBL" id="OVF05455.1"/>
    </source>
</evidence>
<dbReference type="Gene3D" id="3.40.50.1000">
    <property type="entry name" value="HAD superfamily/HAD-like"/>
    <property type="match status" value="2"/>
</dbReference>
<evidence type="ECO:0000256" key="6">
    <source>
        <dbReference type="PIRSR" id="PIRSR000915-1"/>
    </source>
</evidence>
<feature type="active site" description="Nucleophile" evidence="6">
    <location>
        <position position="24"/>
    </location>
</feature>
<dbReference type="NCBIfam" id="TIGR01452">
    <property type="entry name" value="PGP_euk"/>
    <property type="match status" value="1"/>
</dbReference>
<dbReference type="PIRSF" id="PIRSF000915">
    <property type="entry name" value="PGP-type_phosphatase"/>
    <property type="match status" value="1"/>
</dbReference>
<dbReference type="InterPro" id="IPR006357">
    <property type="entry name" value="HAD-SF_hydro_IIA"/>
</dbReference>
<evidence type="ECO:0000313" key="10">
    <source>
        <dbReference type="Proteomes" id="UP000195602"/>
    </source>
</evidence>
<dbReference type="Proteomes" id="UP000195602">
    <property type="component" value="Unassembled WGS sequence"/>
</dbReference>
<dbReference type="GO" id="GO:0005737">
    <property type="term" value="C:cytoplasm"/>
    <property type="evidence" value="ECO:0007669"/>
    <property type="project" value="TreeGrafter"/>
</dbReference>
<name>A0AA91SZV9_CLALS</name>
<dbReference type="PANTHER" id="PTHR19288">
    <property type="entry name" value="4-NITROPHENYLPHOSPHATASE-RELATED"/>
    <property type="match status" value="1"/>
</dbReference>
<feature type="binding site" evidence="8">
    <location>
        <position position="255"/>
    </location>
    <ligand>
        <name>Mg(2+)</name>
        <dbReference type="ChEBI" id="CHEBI:18420"/>
    </ligand>
</feature>
<dbReference type="InterPro" id="IPR023214">
    <property type="entry name" value="HAD_sf"/>
</dbReference>
<dbReference type="SUPFAM" id="SSF56784">
    <property type="entry name" value="HAD-like"/>
    <property type="match status" value="1"/>
</dbReference>
<feature type="binding site" evidence="7">
    <location>
        <position position="227"/>
    </location>
    <ligand>
        <name>substrate</name>
    </ligand>
</feature>
<comment type="cofactor">
    <cofactor evidence="8">
        <name>Mg(2+)</name>
        <dbReference type="ChEBI" id="CHEBI:18420"/>
    </cofactor>
    <text evidence="8">Divalent metal ions. Mg(2+) is the most effective.</text>
</comment>
<dbReference type="Pfam" id="PF13344">
    <property type="entry name" value="Hydrolase_6"/>
    <property type="match status" value="1"/>
</dbReference>
<reference evidence="9 10" key="1">
    <citation type="submission" date="2017-04" db="EMBL/GenBank/DDBJ databases">
        <title>Draft genome of the yeast Clavispora lusitaniae type strain CBS 6936.</title>
        <authorList>
            <person name="Durrens P."/>
            <person name="Klopp C."/>
            <person name="Biteau N."/>
            <person name="Fitton-Ouhabi V."/>
            <person name="Dementhon K."/>
            <person name="Accoceberry I."/>
            <person name="Sherman D.J."/>
            <person name="Noel T."/>
        </authorList>
    </citation>
    <scope>NUCLEOTIDE SEQUENCE [LARGE SCALE GENOMIC DNA]</scope>
    <source>
        <strain evidence="9 10">CBS 6936</strain>
    </source>
</reference>
<dbReference type="EMBL" id="LYUB02000023">
    <property type="protein sequence ID" value="OVF05455.1"/>
    <property type="molecule type" value="Genomic_DNA"/>
</dbReference>
<dbReference type="KEGG" id="clus:A9F13_23g00715"/>
<accession>A0AA91SZV9</accession>
<dbReference type="GO" id="GO:0004035">
    <property type="term" value="F:alkaline phosphatase activity"/>
    <property type="evidence" value="ECO:0007669"/>
    <property type="project" value="UniProtKB-ARBA"/>
</dbReference>
<dbReference type="FunFam" id="3.40.50.1000:FF:000039">
    <property type="entry name" value="Phosphoglycolate phosphatase"/>
    <property type="match status" value="1"/>
</dbReference>
<dbReference type="NCBIfam" id="TIGR01460">
    <property type="entry name" value="HAD-SF-IIA"/>
    <property type="match status" value="1"/>
</dbReference>
<comment type="caution">
    <text evidence="9">The sequence shown here is derived from an EMBL/GenBank/DDBJ whole genome shotgun (WGS) entry which is preliminary data.</text>
</comment>
<gene>
    <name evidence="9" type="ORF">A9F13_23g00715</name>
</gene>
<feature type="binding site" evidence="8">
    <location>
        <position position="26"/>
    </location>
    <ligand>
        <name>Mg(2+)</name>
        <dbReference type="ChEBI" id="CHEBI:18420"/>
    </ligand>
</feature>
<dbReference type="InterPro" id="IPR006349">
    <property type="entry name" value="PGP_euk"/>
</dbReference>
<proteinExistence type="predicted"/>
<dbReference type="Pfam" id="PF13242">
    <property type="entry name" value="Hydrolase_like"/>
    <property type="match status" value="1"/>
</dbReference>
<dbReference type="EC" id="3.1.3.41" evidence="3 5"/>